<proteinExistence type="predicted"/>
<dbReference type="EMBL" id="CP021106">
    <property type="protein sequence ID" value="ARO86620.1"/>
    <property type="molecule type" value="Genomic_DNA"/>
</dbReference>
<protein>
    <submittedName>
        <fullName evidence="1">Uncharacterized protein</fullName>
    </submittedName>
</protein>
<keyword evidence="2" id="KW-1185">Reference proteome</keyword>
<dbReference type="Proteomes" id="UP000012179">
    <property type="component" value="Chromosome"/>
</dbReference>
<gene>
    <name evidence="1" type="ORF">EBAPG3_001830</name>
</gene>
<dbReference type="KEGG" id="nlc:EBAPG3_14990"/>
<evidence type="ECO:0000313" key="1">
    <source>
        <dbReference type="EMBL" id="ARO86620.1"/>
    </source>
</evidence>
<organism evidence="1 2">
    <name type="scientific">Nitrosospira lacus</name>
    <dbReference type="NCBI Taxonomy" id="1288494"/>
    <lineage>
        <taxon>Bacteria</taxon>
        <taxon>Pseudomonadati</taxon>
        <taxon>Pseudomonadota</taxon>
        <taxon>Betaproteobacteria</taxon>
        <taxon>Nitrosomonadales</taxon>
        <taxon>Nitrosomonadaceae</taxon>
        <taxon>Nitrosospira</taxon>
    </lineage>
</organism>
<evidence type="ECO:0000313" key="2">
    <source>
        <dbReference type="Proteomes" id="UP000012179"/>
    </source>
</evidence>
<name>A0A1W6SLF0_9PROT</name>
<reference evidence="1 2" key="1">
    <citation type="journal article" date="2015" name="Int. J. Syst. Evol. Microbiol.">
        <title>Nitrosospira lacus sp. nov., a psychrotolerant, ammonia-oxidizing bacterium from sandy lake sediment.</title>
        <authorList>
            <person name="Urakawa H."/>
            <person name="Garcia J.C."/>
            <person name="Nielsen J.L."/>
            <person name="Le V.Q."/>
            <person name="Kozlowski J.A."/>
            <person name="Stein L.Y."/>
            <person name="Lim C.K."/>
            <person name="Pommerening-Roser A."/>
            <person name="Martens-Habbena W."/>
            <person name="Stahl D.A."/>
            <person name="Klotz M.G."/>
        </authorList>
    </citation>
    <scope>NUCLEOTIDE SEQUENCE [LARGE SCALE GENOMIC DNA]</scope>
    <source>
        <strain evidence="1 2">APG3</strain>
    </source>
</reference>
<sequence>MFDANSGLKKRATNSTRKCNRNFDAMTMLFDYFLTEKYFLAELFNLPYSVKLRFFKKLLSFIS</sequence>
<accession>A0A1W6SLF0</accession>
<dbReference type="AlphaFoldDB" id="A0A1W6SLF0"/>